<dbReference type="EMBL" id="BK015527">
    <property type="protein sequence ID" value="DAE11186.1"/>
    <property type="molecule type" value="Genomic_DNA"/>
</dbReference>
<proteinExistence type="predicted"/>
<organism evidence="1">
    <name type="scientific">Myoviridae sp. ctcFb5</name>
    <dbReference type="NCBI Taxonomy" id="2825137"/>
    <lineage>
        <taxon>Viruses</taxon>
        <taxon>Duplodnaviria</taxon>
        <taxon>Heunggongvirae</taxon>
        <taxon>Uroviricota</taxon>
        <taxon>Caudoviricetes</taxon>
    </lineage>
</organism>
<sequence length="44" mass="5315">MMKVVMYLNGMMSLKTQKNGLVIIFEKRMQWNGNMRLMIFKMNN</sequence>
<protein>
    <submittedName>
        <fullName evidence="1">Uncharacterized protein</fullName>
    </submittedName>
</protein>
<evidence type="ECO:0000313" key="1">
    <source>
        <dbReference type="EMBL" id="DAE11186.1"/>
    </source>
</evidence>
<reference evidence="1" key="1">
    <citation type="journal article" date="2021" name="Proc. Natl. Acad. Sci. U.S.A.">
        <title>A Catalog of Tens of Thousands of Viruses from Human Metagenomes Reveals Hidden Associations with Chronic Diseases.</title>
        <authorList>
            <person name="Tisza M.J."/>
            <person name="Buck C.B."/>
        </authorList>
    </citation>
    <scope>NUCLEOTIDE SEQUENCE</scope>
    <source>
        <strain evidence="1">CtcFb5</strain>
    </source>
</reference>
<name>A0A8S5PWB5_9CAUD</name>
<accession>A0A8S5PWB5</accession>